<comment type="similarity">
    <text evidence="11">Belongs to the cytochrome P450 family.</text>
</comment>
<feature type="region of interest" description="Disordered" evidence="12">
    <location>
        <begin position="559"/>
        <end position="585"/>
    </location>
</feature>
<evidence type="ECO:0000256" key="11">
    <source>
        <dbReference type="RuleBase" id="RU000461"/>
    </source>
</evidence>
<dbReference type="CDD" id="cd11075">
    <property type="entry name" value="CYP77_89"/>
    <property type="match status" value="1"/>
</dbReference>
<keyword evidence="9" id="KW-0472">Membrane</keyword>
<evidence type="ECO:0008006" key="16">
    <source>
        <dbReference type="Google" id="ProtNLM"/>
    </source>
</evidence>
<dbReference type="EnsemblPlants" id="ONIVA10G01810.1">
    <property type="protein sequence ID" value="ONIVA10G01810.1"/>
    <property type="gene ID" value="ONIVA10G01810"/>
</dbReference>
<dbReference type="eggNOG" id="KOG0156">
    <property type="taxonomic scope" value="Eukaryota"/>
</dbReference>
<accession>A0A0E0IPC1</accession>
<sequence>MELTWLLLLATLLLSTTLLVFLFHGGSSATGGEKRRRLPPGPATVPVLGNLLWATNSGMDIMRAVRRLHARHGPMLGLRMGSRLEVIVADRRLAHAALVESGAAMADRPEFASRALLGLDTATISNSSYGPLWRLFRRNFVAEVANPARLRQFAPARAAVLEELTDKLRRRQEDAGAGTILETFQYAMFFLLVAMCFGELLDERAVRDIAAAQRDLLLHSSKKLRVFAFLPAITTRLFAGRMKAMIAMRQRLKGMFMPLIDARRARKNLVDDHGDATAPPPPAASATTLPHSYVDTLLNLRINDNGGERALTDDEMVALCSEFLNGGTDTTSTALEWIMAELVKNPTIQDKLHGEIKGAITSNSGKVSEEDVQKMPYLKAVVMEGLRRHPPGHFVLPHAPAEDMELGGYTIPKGTLVNFTVADMGMDGAAWDRPREFLPERFMAGGDGEGVDITGTREIRMMPFGAGRRICPGLGVATLHLEYFVANMVAAFEWRAAEGEAVDVDGEKLEFTVVMEKPLRARLLPRAVTVNRWAPSCARPAWLGYVVWLHPRPKTDIQFQSSSKAPVAGARKELSSRHGNGKMMS</sequence>
<keyword evidence="7 10" id="KW-0408">Iron</keyword>
<evidence type="ECO:0000313" key="15">
    <source>
        <dbReference type="Proteomes" id="UP000006591"/>
    </source>
</evidence>
<evidence type="ECO:0000256" key="4">
    <source>
        <dbReference type="ARBA" id="ARBA00022723"/>
    </source>
</evidence>
<dbReference type="SUPFAM" id="SSF48264">
    <property type="entry name" value="Cytochrome P450"/>
    <property type="match status" value="1"/>
</dbReference>
<comment type="subcellular location">
    <subcellularLocation>
        <location evidence="1">Membrane</location>
        <topology evidence="1">Single-pass membrane protein</topology>
    </subcellularLocation>
</comment>
<keyword evidence="8 11" id="KW-0503">Monooxygenase</keyword>
<dbReference type="InterPro" id="IPR036396">
    <property type="entry name" value="Cyt_P450_sf"/>
</dbReference>
<dbReference type="GO" id="GO:0016709">
    <property type="term" value="F:oxidoreductase activity, acting on paired donors, with incorporation or reduction of molecular oxygen, NAD(P)H as one donor, and incorporation of one atom of oxygen"/>
    <property type="evidence" value="ECO:0007669"/>
    <property type="project" value="TreeGrafter"/>
</dbReference>
<dbReference type="GO" id="GO:0005506">
    <property type="term" value="F:iron ion binding"/>
    <property type="evidence" value="ECO:0007669"/>
    <property type="project" value="InterPro"/>
</dbReference>
<dbReference type="OMA" id="RAWERPT"/>
<dbReference type="STRING" id="4536.A0A0E0IPC1"/>
<dbReference type="Gene3D" id="1.10.630.10">
    <property type="entry name" value="Cytochrome P450"/>
    <property type="match status" value="1"/>
</dbReference>
<evidence type="ECO:0000256" key="6">
    <source>
        <dbReference type="ARBA" id="ARBA00023002"/>
    </source>
</evidence>
<name>A0A0E0IPC1_ORYNI</name>
<evidence type="ECO:0000256" key="5">
    <source>
        <dbReference type="ARBA" id="ARBA00022989"/>
    </source>
</evidence>
<evidence type="ECO:0000256" key="12">
    <source>
        <dbReference type="SAM" id="MobiDB-lite"/>
    </source>
</evidence>
<evidence type="ECO:0000313" key="14">
    <source>
        <dbReference type="EnsemblPlants" id="ONIVA10G01810.1"/>
    </source>
</evidence>
<dbReference type="InterPro" id="IPR002401">
    <property type="entry name" value="Cyt_P450_E_grp-I"/>
</dbReference>
<evidence type="ECO:0000256" key="8">
    <source>
        <dbReference type="ARBA" id="ARBA00023033"/>
    </source>
</evidence>
<dbReference type="PRINTS" id="PR00463">
    <property type="entry name" value="EP450I"/>
</dbReference>
<dbReference type="AlphaFoldDB" id="A0A0E0IPC1"/>
<evidence type="ECO:0000256" key="10">
    <source>
        <dbReference type="PIRSR" id="PIRSR602401-1"/>
    </source>
</evidence>
<feature type="chain" id="PRO_5002363166" description="Cytochrome P450" evidence="13">
    <location>
        <begin position="29"/>
        <end position="585"/>
    </location>
</feature>
<dbReference type="Gramene" id="ONIVA10G01810.1">
    <property type="protein sequence ID" value="ONIVA10G01810.1"/>
    <property type="gene ID" value="ONIVA10G01810"/>
</dbReference>
<dbReference type="PANTHER" id="PTHR24298:SF152">
    <property type="entry name" value="CYTOCHROME P450 FAMILY PROTEIN, EXPRESSED"/>
    <property type="match status" value="1"/>
</dbReference>
<dbReference type="PROSITE" id="PS00086">
    <property type="entry name" value="CYTOCHROME_P450"/>
    <property type="match status" value="1"/>
</dbReference>
<reference evidence="14" key="2">
    <citation type="submission" date="2018-04" db="EMBL/GenBank/DDBJ databases">
        <title>OnivRS2 (Oryza nivara Reference Sequence Version 2).</title>
        <authorList>
            <person name="Zhang J."/>
            <person name="Kudrna D."/>
            <person name="Lee S."/>
            <person name="Talag J."/>
            <person name="Rajasekar S."/>
            <person name="Welchert J."/>
            <person name="Hsing Y.-I."/>
            <person name="Wing R.A."/>
        </authorList>
    </citation>
    <scope>NUCLEOTIDE SEQUENCE [LARGE SCALE GENOMIC DNA]</scope>
</reference>
<protein>
    <recommendedName>
        <fullName evidence="16">Cytochrome P450</fullName>
    </recommendedName>
</protein>
<dbReference type="PANTHER" id="PTHR24298">
    <property type="entry name" value="FLAVONOID 3'-MONOOXYGENASE-RELATED"/>
    <property type="match status" value="1"/>
</dbReference>
<dbReference type="Pfam" id="PF00067">
    <property type="entry name" value="p450"/>
    <property type="match status" value="1"/>
</dbReference>
<dbReference type="GO" id="GO:0020037">
    <property type="term" value="F:heme binding"/>
    <property type="evidence" value="ECO:0007669"/>
    <property type="project" value="InterPro"/>
</dbReference>
<dbReference type="InterPro" id="IPR017972">
    <property type="entry name" value="Cyt_P450_CS"/>
</dbReference>
<dbReference type="InterPro" id="IPR001128">
    <property type="entry name" value="Cyt_P450"/>
</dbReference>
<evidence type="ECO:0000256" key="2">
    <source>
        <dbReference type="ARBA" id="ARBA00022617"/>
    </source>
</evidence>
<organism evidence="14">
    <name type="scientific">Oryza nivara</name>
    <name type="common">Indian wild rice</name>
    <name type="synonym">Oryza sativa f. spontanea</name>
    <dbReference type="NCBI Taxonomy" id="4536"/>
    <lineage>
        <taxon>Eukaryota</taxon>
        <taxon>Viridiplantae</taxon>
        <taxon>Streptophyta</taxon>
        <taxon>Embryophyta</taxon>
        <taxon>Tracheophyta</taxon>
        <taxon>Spermatophyta</taxon>
        <taxon>Magnoliopsida</taxon>
        <taxon>Liliopsida</taxon>
        <taxon>Poales</taxon>
        <taxon>Poaceae</taxon>
        <taxon>BOP clade</taxon>
        <taxon>Oryzoideae</taxon>
        <taxon>Oryzeae</taxon>
        <taxon>Oryzinae</taxon>
        <taxon>Oryza</taxon>
    </lineage>
</organism>
<keyword evidence="4 10" id="KW-0479">Metal-binding</keyword>
<keyword evidence="2 10" id="KW-0349">Heme</keyword>
<dbReference type="HOGENOM" id="CLU_001570_4_0_1"/>
<keyword evidence="5" id="KW-1133">Transmembrane helix</keyword>
<evidence type="ECO:0000256" key="7">
    <source>
        <dbReference type="ARBA" id="ARBA00023004"/>
    </source>
</evidence>
<reference evidence="14" key="1">
    <citation type="submission" date="2015-04" db="UniProtKB">
        <authorList>
            <consortium name="EnsemblPlants"/>
        </authorList>
    </citation>
    <scope>IDENTIFICATION</scope>
    <source>
        <strain evidence="14">SL10</strain>
    </source>
</reference>
<evidence type="ECO:0000256" key="13">
    <source>
        <dbReference type="SAM" id="SignalP"/>
    </source>
</evidence>
<comment type="cofactor">
    <cofactor evidence="10">
        <name>heme</name>
        <dbReference type="ChEBI" id="CHEBI:30413"/>
    </cofactor>
</comment>
<keyword evidence="15" id="KW-1185">Reference proteome</keyword>
<feature type="binding site" description="axial binding residue" evidence="10">
    <location>
        <position position="471"/>
    </location>
    <ligand>
        <name>heme</name>
        <dbReference type="ChEBI" id="CHEBI:30413"/>
    </ligand>
    <ligandPart>
        <name>Fe</name>
        <dbReference type="ChEBI" id="CHEBI:18248"/>
    </ligandPart>
</feature>
<dbReference type="InterPro" id="IPR051103">
    <property type="entry name" value="Plant_metabolite_P450s"/>
</dbReference>
<proteinExistence type="inferred from homology"/>
<evidence type="ECO:0000256" key="1">
    <source>
        <dbReference type="ARBA" id="ARBA00004167"/>
    </source>
</evidence>
<dbReference type="GO" id="GO:0016020">
    <property type="term" value="C:membrane"/>
    <property type="evidence" value="ECO:0007669"/>
    <property type="project" value="UniProtKB-SubCell"/>
</dbReference>
<dbReference type="PRINTS" id="PR00385">
    <property type="entry name" value="P450"/>
</dbReference>
<dbReference type="Proteomes" id="UP000006591">
    <property type="component" value="Chromosome 10"/>
</dbReference>
<evidence type="ECO:0000256" key="9">
    <source>
        <dbReference type="ARBA" id="ARBA00023136"/>
    </source>
</evidence>
<dbReference type="FunFam" id="1.10.630.10:FF:000012">
    <property type="entry name" value="Cytochrome P450 family protein"/>
    <property type="match status" value="1"/>
</dbReference>
<keyword evidence="3" id="KW-0812">Transmembrane</keyword>
<feature type="signal peptide" evidence="13">
    <location>
        <begin position="1"/>
        <end position="28"/>
    </location>
</feature>
<keyword evidence="6 11" id="KW-0560">Oxidoreductase</keyword>
<keyword evidence="13" id="KW-0732">Signal</keyword>
<evidence type="ECO:0000256" key="3">
    <source>
        <dbReference type="ARBA" id="ARBA00022692"/>
    </source>
</evidence>